<dbReference type="AlphaFoldDB" id="A0A9P8AA68"/>
<protein>
    <recommendedName>
        <fullName evidence="7">Zn(2)-C6 fungal-type domain-containing protein</fullName>
    </recommendedName>
</protein>
<dbReference type="GO" id="GO:0008270">
    <property type="term" value="F:zinc ion binding"/>
    <property type="evidence" value="ECO:0007669"/>
    <property type="project" value="UniProtKB-KW"/>
</dbReference>
<feature type="region of interest" description="Disordered" evidence="2">
    <location>
        <begin position="132"/>
        <end position="281"/>
    </location>
</feature>
<dbReference type="SMART" id="SM00066">
    <property type="entry name" value="GAL4"/>
    <property type="match status" value="1"/>
</dbReference>
<dbReference type="InterPro" id="IPR013087">
    <property type="entry name" value="Znf_C2H2_type"/>
</dbReference>
<dbReference type="Pfam" id="PF00172">
    <property type="entry name" value="Zn_clus"/>
    <property type="match status" value="1"/>
</dbReference>
<feature type="compositionally biased region" description="Low complexity" evidence="2">
    <location>
        <begin position="555"/>
        <end position="574"/>
    </location>
</feature>
<feature type="compositionally biased region" description="Polar residues" evidence="2">
    <location>
        <begin position="186"/>
        <end position="195"/>
    </location>
</feature>
<feature type="compositionally biased region" description="Basic residues" evidence="2">
    <location>
        <begin position="489"/>
        <end position="501"/>
    </location>
</feature>
<reference evidence="5" key="1">
    <citation type="submission" date="2021-07" db="EMBL/GenBank/DDBJ databases">
        <title>Draft genome of Mortierella alpina, strain LL118, isolated from an aspen leaf litter sample.</title>
        <authorList>
            <person name="Yang S."/>
            <person name="Vinatzer B.A."/>
        </authorList>
    </citation>
    <scope>NUCLEOTIDE SEQUENCE</scope>
    <source>
        <strain evidence="5">LL118</strain>
    </source>
</reference>
<sequence>MTTSAKVTNQLGDNAPTAETAPLTSSKNRNHLEPPHCVKSRPGDATGLIIPATATLESTSETAARVVHPLPMSSAATRSLGISGPIGPRPGVYRPCARCRVKKTKCDRLKPACSSCVKAGSDVMCVYDNDEPSLDADNDVVSTEPISDIARTDSAARIDSEHSSRKEASSKFKKLESSDNAAGMTSRGTNGHATRSSGAGDNGSTGDNGSNGAHSSTSHDNSTQRAPTSFGNRDDRTGVPLSKKTKIGSGSGSSQMNKPSTLRRTGVSISEVTKEREHAADETVDIMSVDDAEDKLVSGLTVKESAMDDASFETSKRISTYPPEDTSSHTTAAPANSNVGGGIISRPKKQIKTTPTAGVAQSRIMVDLPTTKPPPVFVIDKTQRARKWGRSRIMVQTLGGEVSVPMWTSDQQMLLNEPRPYFVQRSFPHLTNPAASSSSSSSSTAINLARMAVLNQRDSKPGCDTPERGSTPDSGESTPIQPSSPRMATMKKKKRGFRKHMHDVADRSTGAVHHHQDISVAPTQKRKRMTVSSSLVTSDDILGPAAGDEDGQGELSSTRSTPAPTSRSSSALPTKNSMNHKPRAIPTRPRMYPCSFEGCTKSFMDKFHLKRHETRHVTQVIVCGVDGCTKAYDSLSTMRRHQSMMHKQWKEEMAAAGVDVGIRKAWQQKQDAERNKSSRLSENEDGEEDNGPGEGEGAAEEDGPIESPGSSPGPSALTFDEMLRYHD</sequence>
<keyword evidence="1" id="KW-0863">Zinc-finger</keyword>
<dbReference type="SMART" id="SM00355">
    <property type="entry name" value="ZnF_C2H2"/>
    <property type="match status" value="2"/>
</dbReference>
<feature type="domain" description="C2H2-type" evidence="4">
    <location>
        <begin position="592"/>
        <end position="621"/>
    </location>
</feature>
<dbReference type="EMBL" id="JAIFTL010000047">
    <property type="protein sequence ID" value="KAG9325137.1"/>
    <property type="molecule type" value="Genomic_DNA"/>
</dbReference>
<accession>A0A9P8AA68</accession>
<feature type="region of interest" description="Disordered" evidence="2">
    <location>
        <begin position="1"/>
        <end position="44"/>
    </location>
</feature>
<feature type="region of interest" description="Disordered" evidence="2">
    <location>
        <begin position="666"/>
        <end position="727"/>
    </location>
</feature>
<dbReference type="InterPro" id="IPR036236">
    <property type="entry name" value="Znf_C2H2_sf"/>
</dbReference>
<evidence type="ECO:0000259" key="3">
    <source>
        <dbReference type="PROSITE" id="PS50048"/>
    </source>
</evidence>
<dbReference type="SUPFAM" id="SSF57667">
    <property type="entry name" value="beta-beta-alpha zinc fingers"/>
    <property type="match status" value="1"/>
</dbReference>
<feature type="compositionally biased region" description="Basic and acidic residues" evidence="2">
    <location>
        <begin position="670"/>
        <end position="682"/>
    </location>
</feature>
<dbReference type="Gene3D" id="3.30.160.60">
    <property type="entry name" value="Classic Zinc Finger"/>
    <property type="match status" value="1"/>
</dbReference>
<gene>
    <name evidence="5" type="ORF">KVV02_003554</name>
</gene>
<dbReference type="CDD" id="cd00067">
    <property type="entry name" value="GAL4"/>
    <property type="match status" value="1"/>
</dbReference>
<dbReference type="SUPFAM" id="SSF57701">
    <property type="entry name" value="Zn2/Cys6 DNA-binding domain"/>
    <property type="match status" value="1"/>
</dbReference>
<dbReference type="InterPro" id="IPR001138">
    <property type="entry name" value="Zn2Cys6_DnaBD"/>
</dbReference>
<evidence type="ECO:0000313" key="6">
    <source>
        <dbReference type="Proteomes" id="UP000717515"/>
    </source>
</evidence>
<evidence type="ECO:0000259" key="4">
    <source>
        <dbReference type="PROSITE" id="PS50157"/>
    </source>
</evidence>
<dbReference type="PROSITE" id="PS50157">
    <property type="entry name" value="ZINC_FINGER_C2H2_2"/>
    <property type="match status" value="1"/>
</dbReference>
<feature type="compositionally biased region" description="Acidic residues" evidence="2">
    <location>
        <begin position="683"/>
        <end position="704"/>
    </location>
</feature>
<feature type="compositionally biased region" description="Basic and acidic residues" evidence="2">
    <location>
        <begin position="272"/>
        <end position="281"/>
    </location>
</feature>
<feature type="compositionally biased region" description="Polar residues" evidence="2">
    <location>
        <begin position="328"/>
        <end position="338"/>
    </location>
</feature>
<feature type="compositionally biased region" description="Polar residues" evidence="2">
    <location>
        <begin position="214"/>
        <end position="231"/>
    </location>
</feature>
<keyword evidence="1" id="KW-0479">Metal-binding</keyword>
<feature type="compositionally biased region" description="Polar residues" evidence="2">
    <location>
        <begin position="1"/>
        <end position="12"/>
    </location>
</feature>
<feature type="domain" description="Zn(2)-C6 fungal-type" evidence="3">
    <location>
        <begin position="95"/>
        <end position="127"/>
    </location>
</feature>
<evidence type="ECO:0008006" key="7">
    <source>
        <dbReference type="Google" id="ProtNLM"/>
    </source>
</evidence>
<feature type="compositionally biased region" description="Basic and acidic residues" evidence="2">
    <location>
        <begin position="150"/>
        <end position="177"/>
    </location>
</feature>
<keyword evidence="1" id="KW-0862">Zinc</keyword>
<comment type="caution">
    <text evidence="5">The sequence shown here is derived from an EMBL/GenBank/DDBJ whole genome shotgun (WGS) entry which is preliminary data.</text>
</comment>
<dbReference type="GO" id="GO:0000981">
    <property type="term" value="F:DNA-binding transcription factor activity, RNA polymerase II-specific"/>
    <property type="evidence" value="ECO:0007669"/>
    <property type="project" value="InterPro"/>
</dbReference>
<feature type="compositionally biased region" description="Polar residues" evidence="2">
    <location>
        <begin position="255"/>
        <end position="271"/>
    </location>
</feature>
<name>A0A9P8AA68_MORAP</name>
<evidence type="ECO:0000313" key="5">
    <source>
        <dbReference type="EMBL" id="KAG9325137.1"/>
    </source>
</evidence>
<feature type="compositionally biased region" description="Polar residues" evidence="2">
    <location>
        <begin position="471"/>
        <end position="486"/>
    </location>
</feature>
<proteinExistence type="predicted"/>
<dbReference type="PROSITE" id="PS00028">
    <property type="entry name" value="ZINC_FINGER_C2H2_1"/>
    <property type="match status" value="2"/>
</dbReference>
<evidence type="ECO:0000256" key="1">
    <source>
        <dbReference type="PROSITE-ProRule" id="PRU00042"/>
    </source>
</evidence>
<feature type="compositionally biased region" description="Basic and acidic residues" evidence="2">
    <location>
        <begin position="457"/>
        <end position="467"/>
    </location>
</feature>
<dbReference type="PROSITE" id="PS50048">
    <property type="entry name" value="ZN2_CY6_FUNGAL_2"/>
    <property type="match status" value="1"/>
</dbReference>
<dbReference type="InterPro" id="IPR036864">
    <property type="entry name" value="Zn2-C6_fun-type_DNA-bd_sf"/>
</dbReference>
<feature type="compositionally biased region" description="Low complexity" evidence="2">
    <location>
        <begin position="196"/>
        <end position="213"/>
    </location>
</feature>
<evidence type="ECO:0000256" key="2">
    <source>
        <dbReference type="SAM" id="MobiDB-lite"/>
    </source>
</evidence>
<dbReference type="Gene3D" id="4.10.240.10">
    <property type="entry name" value="Zn(2)-C6 fungal-type DNA-binding domain"/>
    <property type="match status" value="1"/>
</dbReference>
<feature type="compositionally biased region" description="Low complexity" evidence="2">
    <location>
        <begin position="705"/>
        <end position="715"/>
    </location>
</feature>
<organism evidence="5 6">
    <name type="scientific">Mortierella alpina</name>
    <name type="common">Oleaginous fungus</name>
    <name type="synonym">Mortierella renispora</name>
    <dbReference type="NCBI Taxonomy" id="64518"/>
    <lineage>
        <taxon>Eukaryota</taxon>
        <taxon>Fungi</taxon>
        <taxon>Fungi incertae sedis</taxon>
        <taxon>Mucoromycota</taxon>
        <taxon>Mortierellomycotina</taxon>
        <taxon>Mortierellomycetes</taxon>
        <taxon>Mortierellales</taxon>
        <taxon>Mortierellaceae</taxon>
        <taxon>Mortierella</taxon>
    </lineage>
</organism>
<feature type="region of interest" description="Disordered" evidence="2">
    <location>
        <begin position="455"/>
        <end position="591"/>
    </location>
</feature>
<feature type="region of interest" description="Disordered" evidence="2">
    <location>
        <begin position="318"/>
        <end position="357"/>
    </location>
</feature>
<dbReference type="Proteomes" id="UP000717515">
    <property type="component" value="Unassembled WGS sequence"/>
</dbReference>